<dbReference type="Proteomes" id="UP000187455">
    <property type="component" value="Unassembled WGS sequence"/>
</dbReference>
<dbReference type="GO" id="GO:0006406">
    <property type="term" value="P:mRNA export from nucleus"/>
    <property type="evidence" value="ECO:0007669"/>
    <property type="project" value="InterPro"/>
</dbReference>
<dbReference type="InterPro" id="IPR015172">
    <property type="entry name" value="MIF4G-like_typ-1"/>
</dbReference>
<reference evidence="11 12" key="1">
    <citation type="journal article" date="2016" name="Mol. Biol. Evol.">
        <title>Genome-Wide Survey of Gut Fungi (Harpellales) Reveals the First Horizontally Transferred Ubiquitin Gene from a Mosquito Host.</title>
        <authorList>
            <person name="Wang Y."/>
            <person name="White M.M."/>
            <person name="Kvist S."/>
            <person name="Moncalvo J.M."/>
        </authorList>
    </citation>
    <scope>NUCLEOTIDE SEQUENCE [LARGE SCALE GENOMIC DNA]</scope>
    <source>
        <strain evidence="11 12">ALG-7-W6</strain>
    </source>
</reference>
<dbReference type="Pfam" id="PF09090">
    <property type="entry name" value="MIF4G_like_2"/>
    <property type="match status" value="1"/>
</dbReference>
<dbReference type="Pfam" id="PF09088">
    <property type="entry name" value="MIF4G_like"/>
    <property type="match status" value="1"/>
</dbReference>
<comment type="subcellular location">
    <subcellularLocation>
        <location evidence="1">Nucleus</location>
    </subcellularLocation>
</comment>
<dbReference type="Pfam" id="PF02854">
    <property type="entry name" value="MIF4G"/>
    <property type="match status" value="1"/>
</dbReference>
<keyword evidence="4" id="KW-0508">mRNA splicing</keyword>
<feature type="region of interest" description="Disordered" evidence="6">
    <location>
        <begin position="18"/>
        <end position="73"/>
    </location>
</feature>
<dbReference type="InterPro" id="IPR015174">
    <property type="entry name" value="MIF4G-like_typ-2"/>
</dbReference>
<protein>
    <submittedName>
        <fullName evidence="11">Nuclear cap-binding protein subunit 1</fullName>
    </submittedName>
</protein>
<feature type="compositionally biased region" description="Basic and acidic residues" evidence="6">
    <location>
        <begin position="18"/>
        <end position="34"/>
    </location>
</feature>
<organism evidence="11 12">
    <name type="scientific">Smittium mucronatum</name>
    <dbReference type="NCBI Taxonomy" id="133383"/>
    <lineage>
        <taxon>Eukaryota</taxon>
        <taxon>Fungi</taxon>
        <taxon>Fungi incertae sedis</taxon>
        <taxon>Zoopagomycota</taxon>
        <taxon>Kickxellomycotina</taxon>
        <taxon>Harpellomycetes</taxon>
        <taxon>Harpellales</taxon>
        <taxon>Legeriomycetaceae</taxon>
        <taxon>Smittium</taxon>
    </lineage>
</organism>
<evidence type="ECO:0000313" key="10">
    <source>
        <dbReference type="EMBL" id="OLY80779.1"/>
    </source>
</evidence>
<dbReference type="PANTHER" id="PTHR12412">
    <property type="entry name" value="CAP BINDING PROTEIN"/>
    <property type="match status" value="1"/>
</dbReference>
<dbReference type="GO" id="GO:0005846">
    <property type="term" value="C:nuclear cap binding complex"/>
    <property type="evidence" value="ECO:0007669"/>
    <property type="project" value="InterPro"/>
</dbReference>
<accession>A0A1R0GVB6</accession>
<dbReference type="InterPro" id="IPR016024">
    <property type="entry name" value="ARM-type_fold"/>
</dbReference>
<evidence type="ECO:0000256" key="1">
    <source>
        <dbReference type="ARBA" id="ARBA00004123"/>
    </source>
</evidence>
<gene>
    <name evidence="11" type="ORF">AYI68_g5081</name>
    <name evidence="10" type="ORF">AYI68_g5120</name>
</gene>
<dbReference type="STRING" id="133383.A0A1R0GVB6"/>
<dbReference type="Gene3D" id="1.25.40.180">
    <property type="match status" value="3"/>
</dbReference>
<evidence type="ECO:0000259" key="7">
    <source>
        <dbReference type="Pfam" id="PF02854"/>
    </source>
</evidence>
<dbReference type="GO" id="GO:0000339">
    <property type="term" value="F:RNA cap binding"/>
    <property type="evidence" value="ECO:0007669"/>
    <property type="project" value="InterPro"/>
</dbReference>
<evidence type="ECO:0000256" key="4">
    <source>
        <dbReference type="ARBA" id="ARBA00023187"/>
    </source>
</evidence>
<feature type="domain" description="MIF4G" evidence="7">
    <location>
        <begin position="94"/>
        <end position="206"/>
    </location>
</feature>
<dbReference type="EMBL" id="LSSL01003138">
    <property type="protein sequence ID" value="OLY80779.1"/>
    <property type="molecule type" value="Genomic_DNA"/>
</dbReference>
<evidence type="ECO:0000313" key="12">
    <source>
        <dbReference type="Proteomes" id="UP000187455"/>
    </source>
</evidence>
<reference evidence="11" key="2">
    <citation type="submission" date="2017-01" db="EMBL/GenBank/DDBJ databases">
        <authorList>
            <person name="Mah S.A."/>
            <person name="Swanson W.J."/>
            <person name="Moy G.W."/>
            <person name="Vacquier V.D."/>
        </authorList>
    </citation>
    <scope>NUCLEOTIDE SEQUENCE</scope>
    <source>
        <strain evidence="11">ALG-7-W6</strain>
    </source>
</reference>
<keyword evidence="5" id="KW-0539">Nucleus</keyword>
<feature type="domain" description="MIF4G-like type 1" evidence="8">
    <location>
        <begin position="362"/>
        <end position="540"/>
    </location>
</feature>
<comment type="similarity">
    <text evidence="2">Belongs to the NCBP1 family.</text>
</comment>
<sequence>MDYNPRFAGRLRGAGVREDVDEFGRTPRQNDRSKPYSRNQRPYNNGNDQNRRGGRGGGFRYNQNNRNNSKSEAELKLEKITTSIVKFGDEINSSTDFHAISDSLISEYSNDNAAVSAEILKYLIYSVKELVYKHKVYITLFGLLAQKNPEIGSALLSQLFIELQTAVDHLDWRLIRILLRFIGGLVKTRIYTSNSFVSLLNSFLEPVFSNSTICLKSSCLVWLIGCTLCFTGECLVDDPELESILQGIDQYCLRFSEDPVLDRVSNPIRNVQSSSLELMRIALTKLYDSNFQSDLFIDTISPYLSDFDSVEPYDMPSLDFSVFNLSSDSPIKGSKAGKRFGFYIPCGYLEFLFDDTQYDNLSVEKFLLYEMISDSMAIFNVNRKAASSLLHTIGCLNKNIISLHQFRFKQEPLDDSFDDQSISISGDHKLSLEKMIVTVLFSQLFDMPFSPIPAVYYSSLAVELRKQNEEIYKDIIEESLNKMFERSLDSECSDRLADFHSFYVSNYDYRYDYLESSNKQILKVSISKQIRLSYYDYIKAIVIDKMPDLISDKKPALKFKYVISEIDEKTKAVSIAVGKCMKANGTAEMVLNILKEHYGEVGNEYLKLEMLIEHMLFSGSKSFSHLLGSIEKYQSAVKAICSQITDGNQRQFISDVISRFWAGNPQFLEISLDKYMNYQLIDPQSVINTVISDKHGFLLFDRWDIIIDLVNKLELRVFQLNLRLGICESENETQMLNSLMEGLELDLEQAIVHVFERFVEFLSSNNEDDGQSNEEMLFARFIEFNRRYSHQMAKISGKLEQLLIGSGENLKMIFETCIRYF</sequence>
<dbReference type="AlphaFoldDB" id="A0A1R0GVB6"/>
<evidence type="ECO:0000313" key="11">
    <source>
        <dbReference type="EMBL" id="OLY80819.1"/>
    </source>
</evidence>
<dbReference type="OrthoDB" id="10252707at2759"/>
<evidence type="ECO:0000256" key="3">
    <source>
        <dbReference type="ARBA" id="ARBA00022664"/>
    </source>
</evidence>
<dbReference type="GO" id="GO:0005634">
    <property type="term" value="C:nucleus"/>
    <property type="evidence" value="ECO:0007669"/>
    <property type="project" value="UniProtKB-SubCell"/>
</dbReference>
<dbReference type="GO" id="GO:0003729">
    <property type="term" value="F:mRNA binding"/>
    <property type="evidence" value="ECO:0007669"/>
    <property type="project" value="TreeGrafter"/>
</dbReference>
<keyword evidence="3" id="KW-0507">mRNA processing</keyword>
<dbReference type="GO" id="GO:0008380">
    <property type="term" value="P:RNA splicing"/>
    <property type="evidence" value="ECO:0007669"/>
    <property type="project" value="UniProtKB-KW"/>
</dbReference>
<dbReference type="GO" id="GO:0000184">
    <property type="term" value="P:nuclear-transcribed mRNA catabolic process, nonsense-mediated decay"/>
    <property type="evidence" value="ECO:0007669"/>
    <property type="project" value="TreeGrafter"/>
</dbReference>
<evidence type="ECO:0000256" key="6">
    <source>
        <dbReference type="SAM" id="MobiDB-lite"/>
    </source>
</evidence>
<dbReference type="GO" id="GO:0006397">
    <property type="term" value="P:mRNA processing"/>
    <property type="evidence" value="ECO:0007669"/>
    <property type="project" value="UniProtKB-KW"/>
</dbReference>
<comment type="caution">
    <text evidence="11">The sequence shown here is derived from an EMBL/GenBank/DDBJ whole genome shotgun (WGS) entry which is preliminary data.</text>
</comment>
<dbReference type="EMBL" id="LSSL01003100">
    <property type="protein sequence ID" value="OLY80819.1"/>
    <property type="molecule type" value="Genomic_DNA"/>
</dbReference>
<dbReference type="SUPFAM" id="SSF48371">
    <property type="entry name" value="ARM repeat"/>
    <property type="match status" value="3"/>
</dbReference>
<dbReference type="PANTHER" id="PTHR12412:SF2">
    <property type="entry name" value="NUCLEAR CAP-BINDING PROTEIN SUBUNIT 1"/>
    <property type="match status" value="1"/>
</dbReference>
<dbReference type="InterPro" id="IPR027159">
    <property type="entry name" value="CBP80"/>
</dbReference>
<feature type="domain" description="MIF4G-like type 2" evidence="9">
    <location>
        <begin position="573"/>
        <end position="774"/>
    </location>
</feature>
<name>A0A1R0GVB6_9FUNG</name>
<evidence type="ECO:0000259" key="9">
    <source>
        <dbReference type="Pfam" id="PF09090"/>
    </source>
</evidence>
<dbReference type="InterPro" id="IPR003890">
    <property type="entry name" value="MIF4G-like_typ-3"/>
</dbReference>
<evidence type="ECO:0000259" key="8">
    <source>
        <dbReference type="Pfam" id="PF09088"/>
    </source>
</evidence>
<keyword evidence="12" id="KW-1185">Reference proteome</keyword>
<evidence type="ECO:0000256" key="5">
    <source>
        <dbReference type="ARBA" id="ARBA00023242"/>
    </source>
</evidence>
<proteinExistence type="inferred from homology"/>
<evidence type="ECO:0000256" key="2">
    <source>
        <dbReference type="ARBA" id="ARBA00007413"/>
    </source>
</evidence>